<evidence type="ECO:0000256" key="18">
    <source>
        <dbReference type="ARBA" id="ARBA00049504"/>
    </source>
</evidence>
<keyword evidence="11 19" id="KW-0460">Magnesium</keyword>
<evidence type="ECO:0000256" key="15">
    <source>
        <dbReference type="ARBA" id="ARBA00032605"/>
    </source>
</evidence>
<evidence type="ECO:0000256" key="7">
    <source>
        <dbReference type="ARBA" id="ARBA00022475"/>
    </source>
</evidence>
<evidence type="ECO:0000256" key="9">
    <source>
        <dbReference type="ARBA" id="ARBA00022679"/>
    </source>
</evidence>
<evidence type="ECO:0000313" key="20">
    <source>
        <dbReference type="EMBL" id="MCB5199740.1"/>
    </source>
</evidence>
<evidence type="ECO:0000256" key="12">
    <source>
        <dbReference type="ARBA" id="ARBA00022989"/>
    </source>
</evidence>
<protein>
    <recommendedName>
        <fullName evidence="6 19">Adenosylcobinamide-GDP ribazoletransferase</fullName>
        <ecNumber evidence="5 19">2.7.8.26</ecNumber>
    </recommendedName>
    <alternativeName>
        <fullName evidence="16 19">Cobalamin synthase</fullName>
    </alternativeName>
    <alternativeName>
        <fullName evidence="15 19">Cobalamin-5'-phosphate synthase</fullName>
    </alternativeName>
</protein>
<evidence type="ECO:0000256" key="6">
    <source>
        <dbReference type="ARBA" id="ARBA00015850"/>
    </source>
</evidence>
<name>A0ABS8BVJ7_9RHOB</name>
<keyword evidence="10 19" id="KW-0812">Transmembrane</keyword>
<keyword evidence="8 19" id="KW-0169">Cobalamin biosynthesis</keyword>
<evidence type="ECO:0000256" key="11">
    <source>
        <dbReference type="ARBA" id="ARBA00022842"/>
    </source>
</evidence>
<keyword evidence="7 19" id="KW-1003">Cell membrane</keyword>
<evidence type="ECO:0000256" key="17">
    <source>
        <dbReference type="ARBA" id="ARBA00048623"/>
    </source>
</evidence>
<dbReference type="PANTHER" id="PTHR34148">
    <property type="entry name" value="ADENOSYLCOBINAMIDE-GDP RIBAZOLETRANSFERASE"/>
    <property type="match status" value="1"/>
</dbReference>
<dbReference type="PANTHER" id="PTHR34148:SF1">
    <property type="entry name" value="ADENOSYLCOBINAMIDE-GDP RIBAZOLETRANSFERASE"/>
    <property type="match status" value="1"/>
</dbReference>
<sequence length="258" mass="26867">MQNTTGPQPRFALSDVAAAVGLMTRLPVRVDTDRATRRGARAAWAWPVAGLLVGGLAALLASLALWLGLPPALAAILLIATQITLTGALHEDGLADSLDGLWGGWTRDRRLEIMKDSRIGAYGVIGLILTLLLRWQLWSLIIANDALWAAALIMGAVSRAPMAALMVWLPPARTSGLSRHVGRPAPVTAIAAGMLAGVVTLLLWPVALLALGLAVASTAYGWGRIAHARIGGQTGDILGAGQQLCDIAGLLVLAVLLT</sequence>
<feature type="transmembrane region" description="Helical" evidence="19">
    <location>
        <begin position="190"/>
        <end position="217"/>
    </location>
</feature>
<evidence type="ECO:0000256" key="19">
    <source>
        <dbReference type="HAMAP-Rule" id="MF_00719"/>
    </source>
</evidence>
<evidence type="ECO:0000256" key="14">
    <source>
        <dbReference type="ARBA" id="ARBA00025228"/>
    </source>
</evidence>
<organism evidence="20 21">
    <name type="scientific">Loktanella gaetbuli</name>
    <dbReference type="NCBI Taxonomy" id="2881335"/>
    <lineage>
        <taxon>Bacteria</taxon>
        <taxon>Pseudomonadati</taxon>
        <taxon>Pseudomonadota</taxon>
        <taxon>Alphaproteobacteria</taxon>
        <taxon>Rhodobacterales</taxon>
        <taxon>Roseobacteraceae</taxon>
        <taxon>Loktanella</taxon>
    </lineage>
</organism>
<evidence type="ECO:0000256" key="1">
    <source>
        <dbReference type="ARBA" id="ARBA00001946"/>
    </source>
</evidence>
<evidence type="ECO:0000256" key="10">
    <source>
        <dbReference type="ARBA" id="ARBA00022692"/>
    </source>
</evidence>
<comment type="catalytic activity">
    <reaction evidence="17 19">
        <text>alpha-ribazole + adenosylcob(III)inamide-GDP = adenosylcob(III)alamin + GMP + H(+)</text>
        <dbReference type="Rhea" id="RHEA:16049"/>
        <dbReference type="ChEBI" id="CHEBI:10329"/>
        <dbReference type="ChEBI" id="CHEBI:15378"/>
        <dbReference type="ChEBI" id="CHEBI:18408"/>
        <dbReference type="ChEBI" id="CHEBI:58115"/>
        <dbReference type="ChEBI" id="CHEBI:60487"/>
        <dbReference type="EC" id="2.7.8.26"/>
    </reaction>
</comment>
<feature type="transmembrane region" description="Helical" evidence="19">
    <location>
        <begin position="119"/>
        <end position="141"/>
    </location>
</feature>
<comment type="pathway">
    <text evidence="3 19">Cofactor biosynthesis; adenosylcobalamin biosynthesis; adenosylcobalamin from cob(II)yrinate a,c-diamide: step 7/7.</text>
</comment>
<comment type="function">
    <text evidence="14 19">Joins adenosylcobinamide-GDP and alpha-ribazole to generate adenosylcobalamin (Ado-cobalamin). Also synthesizes adenosylcobalamin 5'-phosphate from adenosylcobinamide-GDP and alpha-ribazole 5'-phosphate.</text>
</comment>
<comment type="similarity">
    <text evidence="4 19">Belongs to the CobS family.</text>
</comment>
<dbReference type="EC" id="2.7.8.26" evidence="5 19"/>
<keyword evidence="9 19" id="KW-0808">Transferase</keyword>
<comment type="cofactor">
    <cofactor evidence="1 19">
        <name>Mg(2+)</name>
        <dbReference type="ChEBI" id="CHEBI:18420"/>
    </cofactor>
</comment>
<keyword evidence="12 19" id="KW-1133">Transmembrane helix</keyword>
<reference evidence="20" key="1">
    <citation type="submission" date="2021-10" db="EMBL/GenBank/DDBJ databases">
        <title>Loktanella gaetbuli sp. nov., isolated from a tidal flat.</title>
        <authorList>
            <person name="Park S."/>
            <person name="Yoon J.-H."/>
        </authorList>
    </citation>
    <scope>NUCLEOTIDE SEQUENCE</scope>
    <source>
        <strain evidence="20">TSTF-M6</strain>
    </source>
</reference>
<gene>
    <name evidence="19" type="primary">cobS</name>
    <name evidence="20" type="ORF">LGQ03_10855</name>
</gene>
<dbReference type="InterPro" id="IPR003805">
    <property type="entry name" value="CobS"/>
</dbReference>
<dbReference type="Proteomes" id="UP001138961">
    <property type="component" value="Unassembled WGS sequence"/>
</dbReference>
<dbReference type="RefSeq" id="WP_226748405.1">
    <property type="nucleotide sequence ID" value="NZ_JAJATZ010000004.1"/>
</dbReference>
<keyword evidence="13 19" id="KW-0472">Membrane</keyword>
<evidence type="ECO:0000256" key="8">
    <source>
        <dbReference type="ARBA" id="ARBA00022573"/>
    </source>
</evidence>
<dbReference type="EMBL" id="JAJATZ010000004">
    <property type="protein sequence ID" value="MCB5199740.1"/>
    <property type="molecule type" value="Genomic_DNA"/>
</dbReference>
<evidence type="ECO:0000256" key="5">
    <source>
        <dbReference type="ARBA" id="ARBA00013200"/>
    </source>
</evidence>
<evidence type="ECO:0000256" key="3">
    <source>
        <dbReference type="ARBA" id="ARBA00004663"/>
    </source>
</evidence>
<dbReference type="Pfam" id="PF02654">
    <property type="entry name" value="CobS"/>
    <property type="match status" value="1"/>
</dbReference>
<evidence type="ECO:0000256" key="4">
    <source>
        <dbReference type="ARBA" id="ARBA00010561"/>
    </source>
</evidence>
<feature type="transmembrane region" description="Helical" evidence="19">
    <location>
        <begin position="147"/>
        <end position="169"/>
    </location>
</feature>
<keyword evidence="21" id="KW-1185">Reference proteome</keyword>
<evidence type="ECO:0000256" key="2">
    <source>
        <dbReference type="ARBA" id="ARBA00004651"/>
    </source>
</evidence>
<feature type="transmembrane region" description="Helical" evidence="19">
    <location>
        <begin position="44"/>
        <end position="66"/>
    </location>
</feature>
<accession>A0ABS8BVJ7</accession>
<comment type="caution">
    <text evidence="20">The sequence shown here is derived from an EMBL/GenBank/DDBJ whole genome shotgun (WGS) entry which is preliminary data.</text>
</comment>
<comment type="subcellular location">
    <subcellularLocation>
        <location evidence="2 19">Cell membrane</location>
        <topology evidence="2 19">Multi-pass membrane protein</topology>
    </subcellularLocation>
</comment>
<evidence type="ECO:0000313" key="21">
    <source>
        <dbReference type="Proteomes" id="UP001138961"/>
    </source>
</evidence>
<evidence type="ECO:0000256" key="16">
    <source>
        <dbReference type="ARBA" id="ARBA00032853"/>
    </source>
</evidence>
<dbReference type="HAMAP" id="MF_00719">
    <property type="entry name" value="CobS"/>
    <property type="match status" value="1"/>
</dbReference>
<comment type="catalytic activity">
    <reaction evidence="18 19">
        <text>alpha-ribazole 5'-phosphate + adenosylcob(III)inamide-GDP = adenosylcob(III)alamin 5'-phosphate + GMP + H(+)</text>
        <dbReference type="Rhea" id="RHEA:23560"/>
        <dbReference type="ChEBI" id="CHEBI:15378"/>
        <dbReference type="ChEBI" id="CHEBI:57918"/>
        <dbReference type="ChEBI" id="CHEBI:58115"/>
        <dbReference type="ChEBI" id="CHEBI:60487"/>
        <dbReference type="ChEBI" id="CHEBI:60493"/>
        <dbReference type="EC" id="2.7.8.26"/>
    </reaction>
</comment>
<proteinExistence type="inferred from homology"/>
<evidence type="ECO:0000256" key="13">
    <source>
        <dbReference type="ARBA" id="ARBA00023136"/>
    </source>
</evidence>